<feature type="region of interest" description="Disordered" evidence="1">
    <location>
        <begin position="33"/>
        <end position="64"/>
    </location>
</feature>
<feature type="compositionally biased region" description="Polar residues" evidence="1">
    <location>
        <begin position="113"/>
        <end position="122"/>
    </location>
</feature>
<proteinExistence type="predicted"/>
<evidence type="ECO:0000313" key="4">
    <source>
        <dbReference type="Proteomes" id="UP000297280"/>
    </source>
</evidence>
<feature type="region of interest" description="Disordered" evidence="1">
    <location>
        <begin position="164"/>
        <end position="187"/>
    </location>
</feature>
<evidence type="ECO:0000256" key="2">
    <source>
        <dbReference type="SAM" id="Phobius"/>
    </source>
</evidence>
<feature type="compositionally biased region" description="Low complexity" evidence="1">
    <location>
        <begin position="33"/>
        <end position="58"/>
    </location>
</feature>
<gene>
    <name evidence="3" type="ORF">BPOR_0949g00030</name>
</gene>
<evidence type="ECO:0000256" key="1">
    <source>
        <dbReference type="SAM" id="MobiDB-lite"/>
    </source>
</evidence>
<organism evidence="3 4">
    <name type="scientific">Botrytis porri</name>
    <dbReference type="NCBI Taxonomy" id="87229"/>
    <lineage>
        <taxon>Eukaryota</taxon>
        <taxon>Fungi</taxon>
        <taxon>Dikarya</taxon>
        <taxon>Ascomycota</taxon>
        <taxon>Pezizomycotina</taxon>
        <taxon>Leotiomycetes</taxon>
        <taxon>Helotiales</taxon>
        <taxon>Sclerotiniaceae</taxon>
        <taxon>Botrytis</taxon>
    </lineage>
</organism>
<reference evidence="3 4" key="1">
    <citation type="submission" date="2017-12" db="EMBL/GenBank/DDBJ databases">
        <title>Comparative genomics of Botrytis spp.</title>
        <authorList>
            <person name="Valero-Jimenez C.A."/>
            <person name="Tapia P."/>
            <person name="Veloso J."/>
            <person name="Silva-Moreno E."/>
            <person name="Staats M."/>
            <person name="Valdes J.H."/>
            <person name="Van Kan J.A.L."/>
        </authorList>
    </citation>
    <scope>NUCLEOTIDE SEQUENCE [LARGE SCALE GENOMIC DNA]</scope>
    <source>
        <strain evidence="3 4">MUCL3349</strain>
    </source>
</reference>
<keyword evidence="2" id="KW-0472">Membrane</keyword>
<evidence type="ECO:0000313" key="3">
    <source>
        <dbReference type="EMBL" id="TGO82000.1"/>
    </source>
</evidence>
<keyword evidence="2" id="KW-0812">Transmembrane</keyword>
<feature type="transmembrane region" description="Helical" evidence="2">
    <location>
        <begin position="138"/>
        <end position="159"/>
    </location>
</feature>
<name>A0A4Z1K8L4_9HELO</name>
<dbReference type="EMBL" id="PQXO01000943">
    <property type="protein sequence ID" value="TGO82000.1"/>
    <property type="molecule type" value="Genomic_DNA"/>
</dbReference>
<keyword evidence="2" id="KW-1133">Transmembrane helix</keyword>
<feature type="region of interest" description="Disordered" evidence="1">
    <location>
        <begin position="103"/>
        <end position="122"/>
    </location>
</feature>
<comment type="caution">
    <text evidence="3">The sequence shown here is derived from an EMBL/GenBank/DDBJ whole genome shotgun (WGS) entry which is preliminary data.</text>
</comment>
<protein>
    <submittedName>
        <fullName evidence="3">Uncharacterized protein</fullName>
    </submittedName>
</protein>
<feature type="transmembrane region" description="Helical" evidence="2">
    <location>
        <begin position="215"/>
        <end position="234"/>
    </location>
</feature>
<dbReference type="AlphaFoldDB" id="A0A4Z1K8L4"/>
<dbReference type="Proteomes" id="UP000297280">
    <property type="component" value="Unassembled WGS sequence"/>
</dbReference>
<accession>A0A4Z1K8L4</accession>
<sequence>MFPRPKARKSSTPSLYSISGASSLTSIISTASNASLTRSASPSSFAPDPNPSPNDNNPATPPEEFIYPIPFSGDISETTPLLANRHQSPCNNRRPCTCICRHPHPNLKHNVRTPENPSTRKSSSIHFRYRSIQIPRSTLLHLKITTGVLSIFCLSVVVLSPHSNRTENGSPTLERNLTSPEQHDTLTSLHGTGGPLETQTQIQTHKLNNPQLKGIEFAIVCFGIFTICSGIRAASYVMSRWGLCFGGEGSDGNAGILGDEEEMMGYRERREEVVDDMV</sequence>
<dbReference type="OrthoDB" id="3561506at2759"/>
<keyword evidence="4" id="KW-1185">Reference proteome</keyword>